<dbReference type="Proteomes" id="UP001216907">
    <property type="component" value="Unassembled WGS sequence"/>
</dbReference>
<dbReference type="EMBL" id="JARRAG010000001">
    <property type="protein sequence ID" value="MDG3002475.1"/>
    <property type="molecule type" value="Genomic_DNA"/>
</dbReference>
<dbReference type="GO" id="GO:0016787">
    <property type="term" value="F:hydrolase activity"/>
    <property type="evidence" value="ECO:0007669"/>
    <property type="project" value="UniProtKB-KW"/>
</dbReference>
<name>A0ABT6F4F9_9BACT</name>
<organism evidence="2 3">
    <name type="scientific">Paludisphaera mucosa</name>
    <dbReference type="NCBI Taxonomy" id="3030827"/>
    <lineage>
        <taxon>Bacteria</taxon>
        <taxon>Pseudomonadati</taxon>
        <taxon>Planctomycetota</taxon>
        <taxon>Planctomycetia</taxon>
        <taxon>Isosphaerales</taxon>
        <taxon>Isosphaeraceae</taxon>
        <taxon>Paludisphaera</taxon>
    </lineage>
</organism>
<dbReference type="SUPFAM" id="SSF53474">
    <property type="entry name" value="alpha/beta-Hydrolases"/>
    <property type="match status" value="1"/>
</dbReference>
<dbReference type="PANTHER" id="PTHR45856">
    <property type="entry name" value="ALPHA/BETA-HYDROLASES SUPERFAMILY PROTEIN"/>
    <property type="match status" value="1"/>
</dbReference>
<accession>A0ABT6F4F9</accession>
<dbReference type="EC" id="3.1.1.-" evidence="2"/>
<dbReference type="PANTHER" id="PTHR45856:SF24">
    <property type="entry name" value="FUNGAL LIPASE-LIKE DOMAIN-CONTAINING PROTEIN"/>
    <property type="match status" value="1"/>
</dbReference>
<reference evidence="2 3" key="1">
    <citation type="submission" date="2023-03" db="EMBL/GenBank/DDBJ databases">
        <title>Paludisphaera mucosa sp. nov. a novel planctomycete from northern fen.</title>
        <authorList>
            <person name="Ivanova A."/>
        </authorList>
    </citation>
    <scope>NUCLEOTIDE SEQUENCE [LARGE SCALE GENOMIC DNA]</scope>
    <source>
        <strain evidence="2 3">Pla2</strain>
    </source>
</reference>
<evidence type="ECO:0000313" key="3">
    <source>
        <dbReference type="Proteomes" id="UP001216907"/>
    </source>
</evidence>
<keyword evidence="3" id="KW-1185">Reference proteome</keyword>
<feature type="domain" description="Fungal lipase-type" evidence="1">
    <location>
        <begin position="143"/>
        <end position="248"/>
    </location>
</feature>
<sequence>MQLPDRPPPRETLEGLTPPAADFPYFAFADAIRFEPSARAAVRSDSGAFIDANAWWLADAALLAYGDSTFLADRIGASPLPALGWRADRVDAGADLRAIVLDGPDALVIAFRGTRIPVPDLAPAEVAGLVDWILGNEDLKIDGRFLPAAREAGGRVHAGFLSAFEAISERIDAVVAARRPGQALWLTGHSLGGALAVLAASHLRETPIAGVYTYGAPRVGDAEFVATLPTCVHRRFVHRDDLIPRIPPAWPLGYRHAGEPQAVPGAAPRKIWREWSEGFQALAAAVRVSLEQGRLAVGEAPLLVRGLADHAPVYYATLLWNAVAAGTRQDPAEGEVT</sequence>
<proteinExistence type="predicted"/>
<comment type="caution">
    <text evidence="2">The sequence shown here is derived from an EMBL/GenBank/DDBJ whole genome shotgun (WGS) entry which is preliminary data.</text>
</comment>
<evidence type="ECO:0000313" key="2">
    <source>
        <dbReference type="EMBL" id="MDG3002475.1"/>
    </source>
</evidence>
<dbReference type="RefSeq" id="WP_277858839.1">
    <property type="nucleotide sequence ID" value="NZ_JARRAG010000001.1"/>
</dbReference>
<dbReference type="InterPro" id="IPR051218">
    <property type="entry name" value="Sec_MonoDiacylglyc_Lipase"/>
</dbReference>
<dbReference type="Gene3D" id="3.40.50.1820">
    <property type="entry name" value="alpha/beta hydrolase"/>
    <property type="match status" value="1"/>
</dbReference>
<dbReference type="InterPro" id="IPR002921">
    <property type="entry name" value="Fungal_lipase-type"/>
</dbReference>
<protein>
    <submittedName>
        <fullName evidence="2">Lipase family protein</fullName>
        <ecNumber evidence="2">3.1.1.-</ecNumber>
    </submittedName>
</protein>
<gene>
    <name evidence="2" type="ORF">PZE19_01635</name>
</gene>
<dbReference type="InterPro" id="IPR029058">
    <property type="entry name" value="AB_hydrolase_fold"/>
</dbReference>
<dbReference type="Pfam" id="PF01764">
    <property type="entry name" value="Lipase_3"/>
    <property type="match status" value="1"/>
</dbReference>
<evidence type="ECO:0000259" key="1">
    <source>
        <dbReference type="Pfam" id="PF01764"/>
    </source>
</evidence>
<keyword evidence="2" id="KW-0378">Hydrolase</keyword>
<dbReference type="CDD" id="cd00519">
    <property type="entry name" value="Lipase_3"/>
    <property type="match status" value="1"/>
</dbReference>